<protein>
    <submittedName>
        <fullName evidence="8">Uncharacterized protein</fullName>
    </submittedName>
</protein>
<dbReference type="InterPro" id="IPR047153">
    <property type="entry name" value="TRIM45/56/19-like"/>
</dbReference>
<dbReference type="SMART" id="SM00336">
    <property type="entry name" value="BBOX"/>
    <property type="match status" value="2"/>
</dbReference>
<proteinExistence type="predicted"/>
<dbReference type="AlphaFoldDB" id="A0A7M7NZA8"/>
<dbReference type="GeneID" id="100890230"/>
<evidence type="ECO:0000313" key="8">
    <source>
        <dbReference type="EnsemblMetazoa" id="XP_030843635"/>
    </source>
</evidence>
<evidence type="ECO:0000256" key="1">
    <source>
        <dbReference type="ARBA" id="ARBA00022723"/>
    </source>
</evidence>
<reference evidence="8" key="2">
    <citation type="submission" date="2021-01" db="UniProtKB">
        <authorList>
            <consortium name="EnsemblMetazoa"/>
        </authorList>
    </citation>
    <scope>IDENTIFICATION</scope>
</reference>
<dbReference type="GO" id="GO:0061630">
    <property type="term" value="F:ubiquitin protein ligase activity"/>
    <property type="evidence" value="ECO:0000318"/>
    <property type="project" value="GO_Central"/>
</dbReference>
<dbReference type="SUPFAM" id="SSF57850">
    <property type="entry name" value="RING/U-box"/>
    <property type="match status" value="1"/>
</dbReference>
<keyword evidence="9" id="KW-1185">Reference proteome</keyword>
<keyword evidence="2 4" id="KW-0863">Zinc-finger</keyword>
<dbReference type="KEGG" id="spu:100890230"/>
<evidence type="ECO:0000259" key="7">
    <source>
        <dbReference type="PROSITE" id="PS50119"/>
    </source>
</evidence>
<feature type="transmembrane region" description="Helical" evidence="5">
    <location>
        <begin position="389"/>
        <end position="413"/>
    </location>
</feature>
<dbReference type="PANTHER" id="PTHR25462">
    <property type="entry name" value="BONUS, ISOFORM C-RELATED"/>
    <property type="match status" value="1"/>
</dbReference>
<feature type="domain" description="B box-type" evidence="7">
    <location>
        <begin position="101"/>
        <end position="149"/>
    </location>
</feature>
<keyword evidence="5" id="KW-0812">Transmembrane</keyword>
<dbReference type="InterPro" id="IPR017907">
    <property type="entry name" value="Znf_RING_CS"/>
</dbReference>
<dbReference type="Gene3D" id="3.30.40.10">
    <property type="entry name" value="Zinc/RING finger domain, C3HC4 (zinc finger)"/>
    <property type="match status" value="1"/>
</dbReference>
<dbReference type="PROSITE" id="PS50089">
    <property type="entry name" value="ZF_RING_2"/>
    <property type="match status" value="1"/>
</dbReference>
<dbReference type="Proteomes" id="UP000007110">
    <property type="component" value="Unassembled WGS sequence"/>
</dbReference>
<dbReference type="InterPro" id="IPR001841">
    <property type="entry name" value="Znf_RING"/>
</dbReference>
<dbReference type="PANTHER" id="PTHR25462:SF229">
    <property type="entry name" value="TRANSCRIPTION INTERMEDIARY FACTOR 1-BETA"/>
    <property type="match status" value="1"/>
</dbReference>
<dbReference type="InParanoid" id="A0A7M7NZA8"/>
<keyword evidence="1" id="KW-0479">Metal-binding</keyword>
<dbReference type="Gene3D" id="3.30.160.60">
    <property type="entry name" value="Classic Zinc Finger"/>
    <property type="match status" value="1"/>
</dbReference>
<dbReference type="OrthoDB" id="342730at2759"/>
<evidence type="ECO:0000313" key="9">
    <source>
        <dbReference type="Proteomes" id="UP000007110"/>
    </source>
</evidence>
<sequence>MAEKQEEEDVPISSQGLTCPLCLGIFDDATLLTSCGHTFCRACLKKYDLSHQDLDHMVCPLCRTVTKLSSNRVDDLLPNVTVNGLVDDYRVRSGGASAILEMQQKCTVCNLQVEAIAFCITCDAYMCEQCRVGHKQMKMFFEGHEIVSIHDIIEGNSKPGSRSEKCSAHRQENKHMFCQDCKVRVCFKCAIVDHRDHKIQSHQDFKKEMQVKVSDLLHRCKAKQSELEKNIQTVETHHQEGHTALQLLREDVGQACRTKVKQLEDNRRVLVEKIDSLERSFDETLSGQISKDRQMIKSICSSVDLVSNARLGCLETDSLVAHTFLCEEINGLLKDGNDQTSVGTIREKTQKQRFNPAKDNSLDLGNISETDAEDALAGILKGAIYLTDYLIFLFKLPLLLFLFIYFSHFFPLFC</sequence>
<dbReference type="InterPro" id="IPR027370">
    <property type="entry name" value="Znf-RING_euk"/>
</dbReference>
<dbReference type="Pfam" id="PF00643">
    <property type="entry name" value="zf-B_box"/>
    <property type="match status" value="1"/>
</dbReference>
<evidence type="ECO:0000256" key="2">
    <source>
        <dbReference type="ARBA" id="ARBA00022771"/>
    </source>
</evidence>
<dbReference type="Pfam" id="PF13445">
    <property type="entry name" value="zf-RING_UBOX"/>
    <property type="match status" value="1"/>
</dbReference>
<dbReference type="PROSITE" id="PS00518">
    <property type="entry name" value="ZF_RING_1"/>
    <property type="match status" value="1"/>
</dbReference>
<dbReference type="EnsemblMetazoa" id="XM_030987775">
    <property type="protein sequence ID" value="XP_030843635"/>
    <property type="gene ID" value="LOC100890230"/>
</dbReference>
<reference evidence="9" key="1">
    <citation type="submission" date="2015-02" db="EMBL/GenBank/DDBJ databases">
        <title>Genome sequencing for Strongylocentrotus purpuratus.</title>
        <authorList>
            <person name="Murali S."/>
            <person name="Liu Y."/>
            <person name="Vee V."/>
            <person name="English A."/>
            <person name="Wang M."/>
            <person name="Skinner E."/>
            <person name="Han Y."/>
            <person name="Muzny D.M."/>
            <person name="Worley K.C."/>
            <person name="Gibbs R.A."/>
        </authorList>
    </citation>
    <scope>NUCLEOTIDE SEQUENCE</scope>
</reference>
<dbReference type="RefSeq" id="XP_030843635.1">
    <property type="nucleotide sequence ID" value="XM_030987775.1"/>
</dbReference>
<dbReference type="SUPFAM" id="SSF57845">
    <property type="entry name" value="B-box zinc-binding domain"/>
    <property type="match status" value="1"/>
</dbReference>
<name>A0A7M7NZA8_STRPU</name>
<evidence type="ECO:0000259" key="6">
    <source>
        <dbReference type="PROSITE" id="PS50089"/>
    </source>
</evidence>
<feature type="domain" description="B box-type" evidence="7">
    <location>
        <begin position="161"/>
        <end position="202"/>
    </location>
</feature>
<evidence type="ECO:0000256" key="4">
    <source>
        <dbReference type="PROSITE-ProRule" id="PRU00024"/>
    </source>
</evidence>
<dbReference type="InterPro" id="IPR013083">
    <property type="entry name" value="Znf_RING/FYVE/PHD"/>
</dbReference>
<feature type="domain" description="RING-type" evidence="6">
    <location>
        <begin position="19"/>
        <end position="63"/>
    </location>
</feature>
<organism evidence="8 9">
    <name type="scientific">Strongylocentrotus purpuratus</name>
    <name type="common">Purple sea urchin</name>
    <dbReference type="NCBI Taxonomy" id="7668"/>
    <lineage>
        <taxon>Eukaryota</taxon>
        <taxon>Metazoa</taxon>
        <taxon>Echinodermata</taxon>
        <taxon>Eleutherozoa</taxon>
        <taxon>Echinozoa</taxon>
        <taxon>Echinoidea</taxon>
        <taxon>Euechinoidea</taxon>
        <taxon>Echinacea</taxon>
        <taxon>Camarodonta</taxon>
        <taxon>Echinidea</taxon>
        <taxon>Strongylocentrotidae</taxon>
        <taxon>Strongylocentrotus</taxon>
    </lineage>
</organism>
<evidence type="ECO:0000256" key="3">
    <source>
        <dbReference type="ARBA" id="ARBA00022833"/>
    </source>
</evidence>
<dbReference type="GO" id="GO:0008270">
    <property type="term" value="F:zinc ion binding"/>
    <property type="evidence" value="ECO:0007669"/>
    <property type="project" value="UniProtKB-KW"/>
</dbReference>
<dbReference type="PROSITE" id="PS50119">
    <property type="entry name" value="ZF_BBOX"/>
    <property type="match status" value="2"/>
</dbReference>
<keyword evidence="5" id="KW-1133">Transmembrane helix</keyword>
<dbReference type="Gene3D" id="4.10.830.40">
    <property type="match status" value="1"/>
</dbReference>
<dbReference type="SMART" id="SM00184">
    <property type="entry name" value="RING"/>
    <property type="match status" value="1"/>
</dbReference>
<dbReference type="FunCoup" id="A0A7M7NZA8">
    <property type="interactions" value="120"/>
</dbReference>
<keyword evidence="3" id="KW-0862">Zinc</keyword>
<evidence type="ECO:0000256" key="5">
    <source>
        <dbReference type="SAM" id="Phobius"/>
    </source>
</evidence>
<dbReference type="InterPro" id="IPR000315">
    <property type="entry name" value="Znf_B-box"/>
</dbReference>
<accession>A0A7M7NZA8</accession>
<keyword evidence="5" id="KW-0472">Membrane</keyword>
<dbReference type="OMA" id="ICAECIV"/>